<accession>A0A3B6PHV1</accession>
<dbReference type="AlphaFoldDB" id="A0A3B6PHV1"/>
<protein>
    <submittedName>
        <fullName evidence="1">Uncharacterized protein</fullName>
    </submittedName>
</protein>
<dbReference type="Proteomes" id="UP000019116">
    <property type="component" value="Chromosome 6B"/>
</dbReference>
<dbReference type="PANTHER" id="PTHR36483:SF9">
    <property type="entry name" value="ACIDIC PROTEIN"/>
    <property type="match status" value="1"/>
</dbReference>
<reference evidence="1" key="2">
    <citation type="submission" date="2018-10" db="UniProtKB">
        <authorList>
            <consortium name="EnsemblPlants"/>
        </authorList>
    </citation>
    <scope>IDENTIFICATION</scope>
</reference>
<evidence type="ECO:0000313" key="2">
    <source>
        <dbReference type="Proteomes" id="UP000019116"/>
    </source>
</evidence>
<dbReference type="Gramene" id="TraesWEE_scaffold_054127_01G000400.1">
    <property type="protein sequence ID" value="TraesWEE_scaffold_054127_01G000400.1"/>
    <property type="gene ID" value="TraesWEE_scaffold_054127_01G000400"/>
</dbReference>
<organism evidence="1">
    <name type="scientific">Triticum aestivum</name>
    <name type="common">Wheat</name>
    <dbReference type="NCBI Taxonomy" id="4565"/>
    <lineage>
        <taxon>Eukaryota</taxon>
        <taxon>Viridiplantae</taxon>
        <taxon>Streptophyta</taxon>
        <taxon>Embryophyta</taxon>
        <taxon>Tracheophyta</taxon>
        <taxon>Spermatophyta</taxon>
        <taxon>Magnoliopsida</taxon>
        <taxon>Liliopsida</taxon>
        <taxon>Poales</taxon>
        <taxon>Poaceae</taxon>
        <taxon>BOP clade</taxon>
        <taxon>Pooideae</taxon>
        <taxon>Triticodae</taxon>
        <taxon>Triticeae</taxon>
        <taxon>Triticinae</taxon>
        <taxon>Triticum</taxon>
    </lineage>
</organism>
<dbReference type="EnsemblPlants" id="TraesCS6B02G072100.1">
    <property type="protein sequence ID" value="TraesCS6B02G072100.1"/>
    <property type="gene ID" value="TraesCS6B02G072100"/>
</dbReference>
<evidence type="ECO:0000313" key="1">
    <source>
        <dbReference type="EnsemblPlants" id="TraesCS6B02G072100.1"/>
    </source>
</evidence>
<dbReference type="OrthoDB" id="677073at2759"/>
<dbReference type="Gramene" id="TraesCS6B03G0169300.1">
    <property type="protein sequence ID" value="TraesCS6B03G0169300.1.CDS"/>
    <property type="gene ID" value="TraesCS6B03G0169300"/>
</dbReference>
<reference evidence="1" key="1">
    <citation type="submission" date="2018-08" db="EMBL/GenBank/DDBJ databases">
        <authorList>
            <person name="Rossello M."/>
        </authorList>
    </citation>
    <scope>NUCLEOTIDE SEQUENCE [LARGE SCALE GENOMIC DNA]</scope>
    <source>
        <strain evidence="1">cv. Chinese Spring</strain>
    </source>
</reference>
<dbReference type="PANTHER" id="PTHR36483">
    <property type="entry name" value="OS02G0130700 PROTEIN"/>
    <property type="match status" value="1"/>
</dbReference>
<sequence>MEIAKYYAQLPYELSGPNVSFALGPPAPPIRTHTLTSRVTNHQQQSPSFLLLLILKKHRSLVPKKEMEVKKRAAAIAALCIMLLLVLPSGQRQQVSAVSDFCKCFNDCYPGCRSPGVPRWLCIPFCANKCSPNTNQAGNGVGSAAATCRMACKIHICDYSEAPADAADADLCMQNCNKMKIWSHKAHN</sequence>
<keyword evidence="2" id="KW-1185">Reference proteome</keyword>
<name>A0A3B6PHV1_WHEAT</name>
<proteinExistence type="predicted"/>
<dbReference type="Gramene" id="TraesCS6B02G072100.1">
    <property type="protein sequence ID" value="TraesCS6B02G072100.1"/>
    <property type="gene ID" value="TraesCS6B02G072100"/>
</dbReference>